<dbReference type="Gene3D" id="3.60.20.10">
    <property type="entry name" value="Glutamine Phosphoribosylpyrophosphate, subunit 1, domain 1"/>
    <property type="match status" value="1"/>
</dbReference>
<evidence type="ECO:0000256" key="2">
    <source>
        <dbReference type="ARBA" id="ARBA00010138"/>
    </source>
</evidence>
<comment type="cofactor">
    <cofactor evidence="7">
        <name>Mg(2+)</name>
        <dbReference type="ChEBI" id="CHEBI:18420"/>
    </cofactor>
    <text evidence="7">Binds 1 Mg(2+) ion per subunit.</text>
</comment>
<dbReference type="RefSeq" id="WP_340337404.1">
    <property type="nucleotide sequence ID" value="NZ_JBBKZS010000010.1"/>
</dbReference>
<dbReference type="InterPro" id="IPR029055">
    <property type="entry name" value="Ntn_hydrolases_N"/>
</dbReference>
<dbReference type="InterPro" id="IPR017932">
    <property type="entry name" value="GATase_2_dom"/>
</dbReference>
<proteinExistence type="inferred from homology"/>
<comment type="caution">
    <text evidence="10">The sequence shown here is derived from an EMBL/GenBank/DDBJ whole genome shotgun (WGS) entry which is preliminary data.</text>
</comment>
<feature type="active site" description="Nucleophile" evidence="7">
    <location>
        <position position="2"/>
    </location>
</feature>
<dbReference type="InterPro" id="IPR005854">
    <property type="entry name" value="PurF"/>
</dbReference>
<dbReference type="PIRSF" id="PIRSF000485">
    <property type="entry name" value="Amd_phspho_trans"/>
    <property type="match status" value="1"/>
</dbReference>
<gene>
    <name evidence="7 10" type="primary">purF</name>
    <name evidence="10" type="ORF">WKW79_22360</name>
</gene>
<dbReference type="SUPFAM" id="SSF53271">
    <property type="entry name" value="PRTase-like"/>
    <property type="match status" value="1"/>
</dbReference>
<feature type="binding site" evidence="7">
    <location>
        <position position="365"/>
    </location>
    <ligand>
        <name>Mg(2+)</name>
        <dbReference type="ChEBI" id="CHEBI:18420"/>
    </ligand>
</feature>
<evidence type="ECO:0000256" key="1">
    <source>
        <dbReference type="ARBA" id="ARBA00005209"/>
    </source>
</evidence>
<dbReference type="CDD" id="cd06223">
    <property type="entry name" value="PRTases_typeI"/>
    <property type="match status" value="1"/>
</dbReference>
<comment type="catalytic activity">
    <reaction evidence="7 8">
        <text>5-phospho-beta-D-ribosylamine + L-glutamate + diphosphate = 5-phospho-alpha-D-ribose 1-diphosphate + L-glutamine + H2O</text>
        <dbReference type="Rhea" id="RHEA:14905"/>
        <dbReference type="ChEBI" id="CHEBI:15377"/>
        <dbReference type="ChEBI" id="CHEBI:29985"/>
        <dbReference type="ChEBI" id="CHEBI:33019"/>
        <dbReference type="ChEBI" id="CHEBI:58017"/>
        <dbReference type="ChEBI" id="CHEBI:58359"/>
        <dbReference type="ChEBI" id="CHEBI:58681"/>
        <dbReference type="EC" id="2.4.2.14"/>
    </reaction>
</comment>
<comment type="similarity">
    <text evidence="2 7 8">In the C-terminal section; belongs to the purine/pyrimidine phosphoribosyltransferase family.</text>
</comment>
<dbReference type="GO" id="GO:0004044">
    <property type="term" value="F:amidophosphoribosyltransferase activity"/>
    <property type="evidence" value="ECO:0007669"/>
    <property type="project" value="UniProtKB-EC"/>
</dbReference>
<evidence type="ECO:0000256" key="6">
    <source>
        <dbReference type="ARBA" id="ARBA00022962"/>
    </source>
</evidence>
<dbReference type="CDD" id="cd00715">
    <property type="entry name" value="GPATase_N"/>
    <property type="match status" value="1"/>
</dbReference>
<dbReference type="NCBIfam" id="TIGR01134">
    <property type="entry name" value="purF"/>
    <property type="match status" value="1"/>
</dbReference>
<comment type="caution">
    <text evidence="7">Lacks conserved residue(s) required for the propagation of feature annotation.</text>
</comment>
<keyword evidence="4 7" id="KW-0808">Transferase</keyword>
<keyword evidence="11" id="KW-1185">Reference proteome</keyword>
<protein>
    <recommendedName>
        <fullName evidence="7">Amidophosphoribosyltransferase</fullName>
        <shortName evidence="7">ATase</shortName>
        <ecNumber evidence="7">2.4.2.14</ecNumber>
    </recommendedName>
    <alternativeName>
        <fullName evidence="7">Glutamine phosphoribosylpyrophosphate amidotransferase</fullName>
        <shortName evidence="7">GPATase</shortName>
    </alternativeName>
</protein>
<dbReference type="EMBL" id="JBBKZS010000010">
    <property type="protein sequence ID" value="MEJ8857333.1"/>
    <property type="molecule type" value="Genomic_DNA"/>
</dbReference>
<evidence type="ECO:0000313" key="11">
    <source>
        <dbReference type="Proteomes" id="UP001367030"/>
    </source>
</evidence>
<name>A0ABU8XE56_9BURK</name>
<dbReference type="Gene3D" id="3.40.50.2020">
    <property type="match status" value="1"/>
</dbReference>
<feature type="domain" description="Glutamine amidotransferase type-2" evidence="9">
    <location>
        <begin position="2"/>
        <end position="233"/>
    </location>
</feature>
<dbReference type="PANTHER" id="PTHR11907">
    <property type="entry name" value="AMIDOPHOSPHORIBOSYLTRANSFERASE"/>
    <property type="match status" value="1"/>
</dbReference>
<comment type="function">
    <text evidence="7">Catalyzes the formation of phosphoribosylamine from phosphoribosylpyrophosphate (PRPP) and glutamine.</text>
</comment>
<dbReference type="Pfam" id="PF00156">
    <property type="entry name" value="Pribosyltran"/>
    <property type="match status" value="1"/>
</dbReference>
<keyword evidence="5 7" id="KW-0658">Purine biosynthesis</keyword>
<keyword evidence="3 7" id="KW-0328">Glycosyltransferase</keyword>
<reference evidence="10 11" key="1">
    <citation type="submission" date="2024-03" db="EMBL/GenBank/DDBJ databases">
        <title>Novel species of the genus Variovorax.</title>
        <authorList>
            <person name="Liu Q."/>
            <person name="Xin Y.-H."/>
        </authorList>
    </citation>
    <scope>NUCLEOTIDE SEQUENCE [LARGE SCALE GENOMIC DNA]</scope>
    <source>
        <strain evidence="10 11">KACC 18901</strain>
    </source>
</reference>
<evidence type="ECO:0000256" key="7">
    <source>
        <dbReference type="HAMAP-Rule" id="MF_01931"/>
    </source>
</evidence>
<dbReference type="PROSITE" id="PS51278">
    <property type="entry name" value="GATASE_TYPE_2"/>
    <property type="match status" value="1"/>
</dbReference>
<evidence type="ECO:0000259" key="9">
    <source>
        <dbReference type="PROSITE" id="PS51278"/>
    </source>
</evidence>
<dbReference type="EC" id="2.4.2.14" evidence="7"/>
<evidence type="ECO:0000313" key="10">
    <source>
        <dbReference type="EMBL" id="MEJ8857333.1"/>
    </source>
</evidence>
<dbReference type="Pfam" id="PF13522">
    <property type="entry name" value="GATase_6"/>
    <property type="match status" value="1"/>
</dbReference>
<dbReference type="InterPro" id="IPR000836">
    <property type="entry name" value="PRTase_dom"/>
</dbReference>
<dbReference type="InterPro" id="IPR035584">
    <property type="entry name" value="PurF_N"/>
</dbReference>
<dbReference type="Proteomes" id="UP001367030">
    <property type="component" value="Unassembled WGS sequence"/>
</dbReference>
<dbReference type="SUPFAM" id="SSF56235">
    <property type="entry name" value="N-terminal nucleophile aminohydrolases (Ntn hydrolases)"/>
    <property type="match status" value="1"/>
</dbReference>
<accession>A0ABU8XE56</accession>
<evidence type="ECO:0000256" key="3">
    <source>
        <dbReference type="ARBA" id="ARBA00022676"/>
    </source>
</evidence>
<evidence type="ECO:0000256" key="4">
    <source>
        <dbReference type="ARBA" id="ARBA00022679"/>
    </source>
</evidence>
<sequence>MCGIVGVVSNAPVNQLIYDALLLLQHRGQDAAGIVTLLDRKFFMHKAKGMVKDVFRTRNMRALPGSVGLGQVRYPTAGNAYSEEEAQPFYVNAPFGIVLVHNGNLTNAHALRAELFSTDHRHTNTESDSEVLLNVLANELERATRGVQLHTDQLFAAVKSMHKRLRGSYAVVSLISGQGLLAFRDPYGIRPLCLGRNAEGTAMVASESVALEGLGFKFERDIAPGEAVFIDMQGQVHAHQCAEAPTLNPCIFEYVYLARPDSTMDGISVYQARLNLGETLAKRVVSTVPPSDIDVIIPIPESSRPSATQLAHLLGIPYREGFVKNRYVGRTFIMPGQGERKKSVRQKLNAIASEFKGRNVLLVDDSIVRGTTSREIVQMARDAGARKVYLASAAPPVRYPNVYGIDMPTKGELVAHDRTIEEIRALIGCDALIYQDVDAMKRAVMKAAPATAGASKFAGLEASCFDGYYVTGDIDTDAINRMNNNRPRVEETEEDASRLALPNLN</sequence>
<organism evidence="10 11">
    <name type="scientific">Variovorax robiniae</name>
    <dbReference type="NCBI Taxonomy" id="1836199"/>
    <lineage>
        <taxon>Bacteria</taxon>
        <taxon>Pseudomonadati</taxon>
        <taxon>Pseudomonadota</taxon>
        <taxon>Betaproteobacteria</taxon>
        <taxon>Burkholderiales</taxon>
        <taxon>Comamonadaceae</taxon>
        <taxon>Variovorax</taxon>
    </lineage>
</organism>
<keyword evidence="7" id="KW-0460">Magnesium</keyword>
<keyword evidence="7" id="KW-0479">Metal-binding</keyword>
<feature type="binding site" evidence="7">
    <location>
        <position position="364"/>
    </location>
    <ligand>
        <name>Mg(2+)</name>
        <dbReference type="ChEBI" id="CHEBI:18420"/>
    </ligand>
</feature>
<keyword evidence="6 7" id="KW-0315">Glutamine amidotransferase</keyword>
<evidence type="ECO:0000256" key="5">
    <source>
        <dbReference type="ARBA" id="ARBA00022755"/>
    </source>
</evidence>
<feature type="binding site" evidence="7">
    <location>
        <position position="302"/>
    </location>
    <ligand>
        <name>Mg(2+)</name>
        <dbReference type="ChEBI" id="CHEBI:18420"/>
    </ligand>
</feature>
<evidence type="ECO:0000256" key="8">
    <source>
        <dbReference type="PIRNR" id="PIRNR000485"/>
    </source>
</evidence>
<dbReference type="HAMAP" id="MF_01931">
    <property type="entry name" value="PurF"/>
    <property type="match status" value="1"/>
</dbReference>
<dbReference type="InterPro" id="IPR029057">
    <property type="entry name" value="PRTase-like"/>
</dbReference>
<comment type="pathway">
    <text evidence="1 7 8">Purine metabolism; IMP biosynthesis via de novo pathway; N(1)-(5-phospho-D-ribosyl)glycinamide from 5-phospho-alpha-D-ribose 1-diphosphate: step 1/2.</text>
</comment>